<organism evidence="2">
    <name type="scientific">marine metagenome</name>
    <dbReference type="NCBI Taxonomy" id="408172"/>
    <lineage>
        <taxon>unclassified sequences</taxon>
        <taxon>metagenomes</taxon>
        <taxon>ecological metagenomes</taxon>
    </lineage>
</organism>
<protein>
    <recommendedName>
        <fullName evidence="1">EngA-type G domain-containing protein</fullName>
    </recommendedName>
</protein>
<dbReference type="EMBL" id="UINC01173711">
    <property type="protein sequence ID" value="SVD79452.1"/>
    <property type="molecule type" value="Genomic_DNA"/>
</dbReference>
<accession>A0A382Y7Z9</accession>
<evidence type="ECO:0000259" key="1">
    <source>
        <dbReference type="PROSITE" id="PS51712"/>
    </source>
</evidence>
<dbReference type="PANTHER" id="PTHR43834:SF6">
    <property type="entry name" value="GTPASE DER"/>
    <property type="match status" value="1"/>
</dbReference>
<feature type="non-terminal residue" evidence="2">
    <location>
        <position position="1"/>
    </location>
</feature>
<gene>
    <name evidence="2" type="ORF">METZ01_LOCUS432306</name>
</gene>
<proteinExistence type="predicted"/>
<dbReference type="GO" id="GO:0005525">
    <property type="term" value="F:GTP binding"/>
    <property type="evidence" value="ECO:0007669"/>
    <property type="project" value="InterPro"/>
</dbReference>
<dbReference type="InterPro" id="IPR005225">
    <property type="entry name" value="Small_GTP-bd"/>
</dbReference>
<reference evidence="2" key="1">
    <citation type="submission" date="2018-05" db="EMBL/GenBank/DDBJ databases">
        <authorList>
            <person name="Lanie J.A."/>
            <person name="Ng W.-L."/>
            <person name="Kazmierczak K.M."/>
            <person name="Andrzejewski T.M."/>
            <person name="Davidsen T.M."/>
            <person name="Wayne K.J."/>
            <person name="Tettelin H."/>
            <person name="Glass J.I."/>
            <person name="Rusch D."/>
            <person name="Podicherti R."/>
            <person name="Tsui H.-C.T."/>
            <person name="Winkler M.E."/>
        </authorList>
    </citation>
    <scope>NUCLEOTIDE SEQUENCE</scope>
</reference>
<dbReference type="InterPro" id="IPR031166">
    <property type="entry name" value="G_ENGA"/>
</dbReference>
<dbReference type="PANTHER" id="PTHR43834">
    <property type="entry name" value="GTPASE DER"/>
    <property type="match status" value="1"/>
</dbReference>
<dbReference type="GO" id="GO:0043022">
    <property type="term" value="F:ribosome binding"/>
    <property type="evidence" value="ECO:0007669"/>
    <property type="project" value="TreeGrafter"/>
</dbReference>
<dbReference type="NCBIfam" id="TIGR00231">
    <property type="entry name" value="small_GTP"/>
    <property type="match status" value="1"/>
</dbReference>
<dbReference type="Pfam" id="PF01926">
    <property type="entry name" value="MMR_HSR1"/>
    <property type="match status" value="1"/>
</dbReference>
<feature type="domain" description="EngA-type G" evidence="1">
    <location>
        <begin position="117"/>
        <end position="265"/>
    </location>
</feature>
<dbReference type="CDD" id="cd01895">
    <property type="entry name" value="EngA2"/>
    <property type="match status" value="1"/>
</dbReference>
<feature type="non-terminal residue" evidence="2">
    <location>
        <position position="265"/>
    </location>
</feature>
<dbReference type="SUPFAM" id="SSF52540">
    <property type="entry name" value="P-loop containing nucleoside triphosphate hydrolases"/>
    <property type="match status" value="1"/>
</dbReference>
<dbReference type="InterPro" id="IPR027417">
    <property type="entry name" value="P-loop_NTPase"/>
</dbReference>
<dbReference type="PROSITE" id="PS51712">
    <property type="entry name" value="G_ENGA"/>
    <property type="match status" value="1"/>
</dbReference>
<dbReference type="AlphaFoldDB" id="A0A382Y7Z9"/>
<sequence length="265" mass="29189">GISSDSSDLLASVLAQTDFAIQQADFLLFVVDCKDGLLGLDNDISKKLRKTNKPIYLIINKVDGQQDESKTHEFSELGLKDIFIISVAHNKGMGNLSDLISEIAPPEELNEISETRVKIALIGRPNVGKSTLINQLSGGQRVLVSPESGTTRDSIEVPITNQGKEVILVDTAGIRRKRSVSQQTEKFSVGQSIEAIRKSNVVIHLVDSEESLVDQDMHLLGLALSLGRPVILAPNKVDLLDEKQKEGLKNQIHRKLRFAKYIHTH</sequence>
<name>A0A382Y7Z9_9ZZZZ</name>
<dbReference type="PRINTS" id="PR00326">
    <property type="entry name" value="GTP1OBG"/>
</dbReference>
<dbReference type="Gene3D" id="3.40.50.300">
    <property type="entry name" value="P-loop containing nucleotide triphosphate hydrolases"/>
    <property type="match status" value="2"/>
</dbReference>
<dbReference type="InterPro" id="IPR006073">
    <property type="entry name" value="GTP-bd"/>
</dbReference>
<evidence type="ECO:0000313" key="2">
    <source>
        <dbReference type="EMBL" id="SVD79452.1"/>
    </source>
</evidence>